<sequence>MPVKNRFAEMHEEITAWRRDFHENPEILYEVHRTAGIVAEKLRAFGCDEVVEGIGRTGVVGIIKGQTDTKGRVVGLRADMDALPMPDMSGKPYASKVPGASHACGHDGHTAMLLGAAKYLCETRRFDGTAVVIFQPAEEGGAGGRAMCEDGMMERWNVQEVYGLHNMPGHPVGSFHIRPGAVMASADEFDVIIRGVGGHAAMPNKTVDPVVAASNVVQALQSIKSRNLDPVKQLVISVTSFRTETDAYNVISDNVHLKGTIRTLDPAVRDLAEDRFKPLVTSVAEAFGAKAEIDYRRGYPVTVNHETETEYAAAAAEAISGGVDRDTPQLMGGEDFAFMLEERPGAYIFLGIGEGRPNVHHPEYDFNDEAIPAGCSWLAEMAERRMPAA</sequence>
<evidence type="ECO:0000256" key="1">
    <source>
        <dbReference type="ARBA" id="ARBA00022801"/>
    </source>
</evidence>
<dbReference type="EMBL" id="BMLF01000001">
    <property type="protein sequence ID" value="GGL87351.1"/>
    <property type="molecule type" value="Genomic_DNA"/>
</dbReference>
<dbReference type="GO" id="GO:0050118">
    <property type="term" value="F:N-acetyldiaminopimelate deacetylase activity"/>
    <property type="evidence" value="ECO:0007669"/>
    <property type="project" value="UniProtKB-ARBA"/>
</dbReference>
<comment type="cofactor">
    <cofactor evidence="2">
        <name>Mn(2+)</name>
        <dbReference type="ChEBI" id="CHEBI:29035"/>
    </cofactor>
    <text evidence="2">The Mn(2+) ion enhances activity.</text>
</comment>
<reference evidence="4" key="2">
    <citation type="submission" date="2020-09" db="EMBL/GenBank/DDBJ databases">
        <authorList>
            <person name="Sun Q."/>
            <person name="Zhou Y."/>
        </authorList>
    </citation>
    <scope>NUCLEOTIDE SEQUENCE</scope>
    <source>
        <strain evidence="4">CGMCC 1.6293</strain>
    </source>
</reference>
<feature type="binding site" evidence="2">
    <location>
        <position position="139"/>
    </location>
    <ligand>
        <name>Mn(2+)</name>
        <dbReference type="ChEBI" id="CHEBI:29035"/>
        <label>2</label>
    </ligand>
</feature>
<dbReference type="InterPro" id="IPR036264">
    <property type="entry name" value="Bact_exopeptidase_dim_dom"/>
</dbReference>
<evidence type="ECO:0000256" key="2">
    <source>
        <dbReference type="PIRSR" id="PIRSR005962-1"/>
    </source>
</evidence>
<dbReference type="GO" id="GO:0019877">
    <property type="term" value="P:diaminopimelate biosynthetic process"/>
    <property type="evidence" value="ECO:0007669"/>
    <property type="project" value="UniProtKB-ARBA"/>
</dbReference>
<organism evidence="4 5">
    <name type="scientific">Pseudooceanicola nanhaiensis</name>
    <dbReference type="NCBI Taxonomy" id="375761"/>
    <lineage>
        <taxon>Bacteria</taxon>
        <taxon>Pseudomonadati</taxon>
        <taxon>Pseudomonadota</taxon>
        <taxon>Alphaproteobacteria</taxon>
        <taxon>Rhodobacterales</taxon>
        <taxon>Paracoccaceae</taxon>
        <taxon>Pseudooceanicola</taxon>
    </lineage>
</organism>
<proteinExistence type="predicted"/>
<evidence type="ECO:0000313" key="5">
    <source>
        <dbReference type="Proteomes" id="UP000649829"/>
    </source>
</evidence>
<dbReference type="RefSeq" id="WP_028285584.1">
    <property type="nucleotide sequence ID" value="NZ_BMLF01000001.1"/>
</dbReference>
<dbReference type="CDD" id="cd05666">
    <property type="entry name" value="M20_Acy1-like"/>
    <property type="match status" value="1"/>
</dbReference>
<dbReference type="PANTHER" id="PTHR11014">
    <property type="entry name" value="PEPTIDASE M20 FAMILY MEMBER"/>
    <property type="match status" value="1"/>
</dbReference>
<dbReference type="Gene3D" id="3.30.70.360">
    <property type="match status" value="1"/>
</dbReference>
<dbReference type="InterPro" id="IPR017439">
    <property type="entry name" value="Amidohydrolase"/>
</dbReference>
<dbReference type="InterPro" id="IPR002933">
    <property type="entry name" value="Peptidase_M20"/>
</dbReference>
<comment type="caution">
    <text evidence="4">The sequence shown here is derived from an EMBL/GenBank/DDBJ whole genome shotgun (WGS) entry which is preliminary data.</text>
</comment>
<dbReference type="Gene3D" id="3.40.630.10">
    <property type="entry name" value="Zn peptidases"/>
    <property type="match status" value="1"/>
</dbReference>
<keyword evidence="5" id="KW-1185">Reference proteome</keyword>
<feature type="binding site" evidence="2">
    <location>
        <position position="106"/>
    </location>
    <ligand>
        <name>Mn(2+)</name>
        <dbReference type="ChEBI" id="CHEBI:29035"/>
        <label>2</label>
    </ligand>
</feature>
<feature type="binding site" evidence="2">
    <location>
        <position position="165"/>
    </location>
    <ligand>
        <name>Mn(2+)</name>
        <dbReference type="ChEBI" id="CHEBI:29035"/>
        <label>2</label>
    </ligand>
</feature>
<dbReference type="InterPro" id="IPR011650">
    <property type="entry name" value="Peptidase_M20_dimer"/>
</dbReference>
<feature type="domain" description="Peptidase M20 dimerisation" evidence="3">
    <location>
        <begin position="188"/>
        <end position="281"/>
    </location>
</feature>
<dbReference type="Pfam" id="PF01546">
    <property type="entry name" value="Peptidase_M20"/>
    <property type="match status" value="1"/>
</dbReference>
<accession>A0A917WBM0</accession>
<dbReference type="FunFam" id="3.30.70.360:FF:000001">
    <property type="entry name" value="N-acetyldiaminopimelate deacetylase"/>
    <property type="match status" value="1"/>
</dbReference>
<dbReference type="AlphaFoldDB" id="A0A917WBM0"/>
<keyword evidence="2" id="KW-0464">Manganese</keyword>
<reference evidence="4" key="1">
    <citation type="journal article" date="2014" name="Int. J. Syst. Evol. Microbiol.">
        <title>Complete genome sequence of Corynebacterium casei LMG S-19264T (=DSM 44701T), isolated from a smear-ripened cheese.</title>
        <authorList>
            <consortium name="US DOE Joint Genome Institute (JGI-PGF)"/>
            <person name="Walter F."/>
            <person name="Albersmeier A."/>
            <person name="Kalinowski J."/>
            <person name="Ruckert C."/>
        </authorList>
    </citation>
    <scope>NUCLEOTIDE SEQUENCE</scope>
    <source>
        <strain evidence="4">CGMCC 1.6293</strain>
    </source>
</reference>
<evidence type="ECO:0000259" key="3">
    <source>
        <dbReference type="Pfam" id="PF07687"/>
    </source>
</evidence>
<feature type="binding site" evidence="2">
    <location>
        <position position="360"/>
    </location>
    <ligand>
        <name>Mn(2+)</name>
        <dbReference type="ChEBI" id="CHEBI:29035"/>
        <label>2</label>
    </ligand>
</feature>
<dbReference type="PANTHER" id="PTHR11014:SF63">
    <property type="entry name" value="METALLOPEPTIDASE, PUTATIVE (AFU_ORTHOLOGUE AFUA_6G09600)-RELATED"/>
    <property type="match status" value="1"/>
</dbReference>
<evidence type="ECO:0000313" key="4">
    <source>
        <dbReference type="EMBL" id="GGL87351.1"/>
    </source>
</evidence>
<dbReference type="GO" id="GO:0046872">
    <property type="term" value="F:metal ion binding"/>
    <property type="evidence" value="ECO:0007669"/>
    <property type="project" value="UniProtKB-KW"/>
</dbReference>
<keyword evidence="1" id="KW-0378">Hydrolase</keyword>
<dbReference type="Proteomes" id="UP000649829">
    <property type="component" value="Unassembled WGS sequence"/>
</dbReference>
<protein>
    <submittedName>
        <fullName evidence="4">Amidohydrolase</fullName>
    </submittedName>
</protein>
<dbReference type="SUPFAM" id="SSF53187">
    <property type="entry name" value="Zn-dependent exopeptidases"/>
    <property type="match status" value="1"/>
</dbReference>
<gene>
    <name evidence="4" type="ORF">GCM10011534_06640</name>
</gene>
<dbReference type="NCBIfam" id="TIGR01891">
    <property type="entry name" value="amidohydrolases"/>
    <property type="match status" value="1"/>
</dbReference>
<dbReference type="SUPFAM" id="SSF55031">
    <property type="entry name" value="Bacterial exopeptidase dimerisation domain"/>
    <property type="match status" value="1"/>
</dbReference>
<name>A0A917WBM0_9RHOB</name>
<dbReference type="Pfam" id="PF07687">
    <property type="entry name" value="M20_dimer"/>
    <property type="match status" value="1"/>
</dbReference>
<dbReference type="PIRSF" id="PIRSF005962">
    <property type="entry name" value="Pept_M20D_amidohydro"/>
    <property type="match status" value="1"/>
</dbReference>
<keyword evidence="2" id="KW-0479">Metal-binding</keyword>
<feature type="binding site" evidence="2">
    <location>
        <position position="104"/>
    </location>
    <ligand>
        <name>Mn(2+)</name>
        <dbReference type="ChEBI" id="CHEBI:29035"/>
        <label>2</label>
    </ligand>
</feature>